<dbReference type="EMBL" id="CP097160">
    <property type="protein sequence ID" value="UQN15938.1"/>
    <property type="molecule type" value="Genomic_DNA"/>
</dbReference>
<reference evidence="2" key="1">
    <citation type="submission" date="2022-05" db="EMBL/GenBank/DDBJ databases">
        <title>Complete genome sequence of toluene-degrading Gulosibacter sediminis strain ACHW.36C.</title>
        <authorList>
            <person name="Wai A.C."/>
            <person name="Lai G.K."/>
            <person name="Griffin S.D."/>
            <person name="Leung F.C."/>
        </authorList>
    </citation>
    <scope>NUCLEOTIDE SEQUENCE [LARGE SCALE GENOMIC DNA]</scope>
    <source>
        <strain evidence="2">ACHW.36C</strain>
    </source>
</reference>
<dbReference type="Pfam" id="PF04296">
    <property type="entry name" value="YlxR"/>
    <property type="match status" value="1"/>
</dbReference>
<evidence type="ECO:0000313" key="2">
    <source>
        <dbReference type="EMBL" id="UQN15938.1"/>
    </source>
</evidence>
<dbReference type="Gene3D" id="3.30.1230.10">
    <property type="entry name" value="YlxR-like"/>
    <property type="match status" value="1"/>
</dbReference>
<feature type="domain" description="YlxR" evidence="1">
    <location>
        <begin position="5"/>
        <end position="70"/>
    </location>
</feature>
<dbReference type="PANTHER" id="PTHR34215:SF1">
    <property type="entry name" value="YLXR DOMAIN-CONTAINING PROTEIN"/>
    <property type="match status" value="1"/>
</dbReference>
<dbReference type="PANTHER" id="PTHR34215">
    <property type="entry name" value="BLL0784 PROTEIN"/>
    <property type="match status" value="1"/>
</dbReference>
<dbReference type="InterPro" id="IPR037465">
    <property type="entry name" value="YlxR"/>
</dbReference>
<name>A0ABY4N344_9MICO</name>
<organism evidence="2">
    <name type="scientific">Gulosibacter sediminis</name>
    <dbReference type="NCBI Taxonomy" id="1729695"/>
    <lineage>
        <taxon>Bacteria</taxon>
        <taxon>Bacillati</taxon>
        <taxon>Actinomycetota</taxon>
        <taxon>Actinomycetes</taxon>
        <taxon>Micrococcales</taxon>
        <taxon>Microbacteriaceae</taxon>
        <taxon>Gulosibacter</taxon>
    </lineage>
</organism>
<accession>A0ABY4N344</accession>
<dbReference type="SUPFAM" id="SSF64376">
    <property type="entry name" value="YlxR-like"/>
    <property type="match status" value="1"/>
</dbReference>
<sequence length="93" mass="10573">MDAVRTCIGCRVRASQEQLIRVVEVSGRLQLDWNRTLPGRGAWLHPRVDCVTHAIDRKQFRRALRAGELDDSALRSYLTALPAKVVDRTMDQS</sequence>
<dbReference type="InterPro" id="IPR035931">
    <property type="entry name" value="YlxR-like_sf"/>
</dbReference>
<gene>
    <name evidence="2" type="ORF">M3M28_05680</name>
</gene>
<protein>
    <submittedName>
        <fullName evidence="2">YlxR family protein</fullName>
    </submittedName>
</protein>
<dbReference type="InterPro" id="IPR007393">
    <property type="entry name" value="YlxR_dom"/>
</dbReference>
<evidence type="ECO:0000259" key="1">
    <source>
        <dbReference type="Pfam" id="PF04296"/>
    </source>
</evidence>
<proteinExistence type="predicted"/>